<feature type="binding site" evidence="8">
    <location>
        <position position="44"/>
    </location>
    <ligand>
        <name>[4Fe-4S] cluster</name>
        <dbReference type="ChEBI" id="CHEBI:49883"/>
        <note>4Fe-4S-S-AdoMet</note>
    </ligand>
</feature>
<keyword evidence="6 8" id="KW-0411">Iron-sulfur</keyword>
<gene>
    <name evidence="8" type="primary">queE</name>
    <name evidence="10" type="ORF">Epro_0003</name>
</gene>
<dbReference type="PATRIC" id="fig|1408281.3.peg.3"/>
<dbReference type="GO" id="GO:0008616">
    <property type="term" value="P:tRNA queuosine(34) biosynthetic process"/>
    <property type="evidence" value="ECO:0007669"/>
    <property type="project" value="UniProtKB-UniRule"/>
</dbReference>
<dbReference type="UniPathway" id="UPA00391"/>
<sequence length="253" mass="28768">MKSKVKKQKPITNIYAPVYEVFFSYQGEGPYTGTPQIFVRFAGCNIKCNYCDTAYSIKISDNAKYYSSQELLAEIEKILKKMDCRGASRFAMTGTSKPSIAITGGEPLIHADFLKVFLPALKKYGFQVYLETNGTLPKNLKKIISFCDIVSMDFKFQSECKKSFWKEHKEFLKIAKDKVFVKCVVTKNTSLNEIKRSGQIIRSASKKICLILQPSTGKDIPLAKNLSAFYTELKKTLPNVLIMPQLHKILRIR</sequence>
<feature type="binding site" evidence="8">
    <location>
        <position position="103"/>
    </location>
    <ligand>
        <name>substrate</name>
    </ligand>
</feature>
<comment type="caution">
    <text evidence="8">Lacks conserved residue(s) required for the propagation of feature annotation.</text>
</comment>
<evidence type="ECO:0000313" key="10">
    <source>
        <dbReference type="EMBL" id="AKL97382.1"/>
    </source>
</evidence>
<reference evidence="10 11" key="1">
    <citation type="submission" date="2014-09" db="EMBL/GenBank/DDBJ databases">
        <title>Complete genome sequence of Endomicrobium proavitum.</title>
        <authorList>
            <person name="Zheng H."/>
        </authorList>
    </citation>
    <scope>NUCLEOTIDE SEQUENCE [LARGE SCALE GENOMIC DNA]</scope>
    <source>
        <strain evidence="10 11">Rsa215</strain>
    </source>
</reference>
<dbReference type="GO" id="GO:0016840">
    <property type="term" value="F:carbon-nitrogen lyase activity"/>
    <property type="evidence" value="ECO:0007669"/>
    <property type="project" value="UniProtKB-UniRule"/>
</dbReference>
<feature type="binding site" evidence="8">
    <location>
        <begin position="50"/>
        <end position="52"/>
    </location>
    <ligand>
        <name>S-adenosyl-L-methionine</name>
        <dbReference type="ChEBI" id="CHEBI:59789"/>
    </ligand>
</feature>
<comment type="subunit">
    <text evidence="8">Homodimer.</text>
</comment>
<dbReference type="STRING" id="1408281.Epro_0003"/>
<keyword evidence="8" id="KW-0671">Queuosine biosynthesis</keyword>
<comment type="similarity">
    <text evidence="8">Belongs to the radical SAM superfamily. 7-carboxy-7-deazaguanine synthase family.</text>
</comment>
<feature type="domain" description="Radical SAM core" evidence="9">
    <location>
        <begin position="31"/>
        <end position="253"/>
    </location>
</feature>
<name>A0A0G3WHL1_9BACT</name>
<dbReference type="AlphaFoldDB" id="A0A0G3WHL1"/>
<keyword evidence="11" id="KW-1185">Reference proteome</keyword>
<evidence type="ECO:0000313" key="11">
    <source>
        <dbReference type="Proteomes" id="UP000035337"/>
    </source>
</evidence>
<dbReference type="RefSeq" id="WP_052569477.1">
    <property type="nucleotide sequence ID" value="NZ_CP009498.1"/>
</dbReference>
<evidence type="ECO:0000256" key="7">
    <source>
        <dbReference type="ARBA" id="ARBA00023239"/>
    </source>
</evidence>
<accession>A0A0G3WHL1</accession>
<comment type="cofactor">
    <cofactor evidence="8">
        <name>[4Fe-4S] cluster</name>
        <dbReference type="ChEBI" id="CHEBI:49883"/>
    </cofactor>
    <text evidence="8">Binds 1 [4Fe-4S] cluster. The cluster is coordinated with 3 cysteines and an exchangeable S-adenosyl-L-methionine.</text>
</comment>
<protein>
    <recommendedName>
        <fullName evidence="8">7-carboxy-7-deazaguanine synthase</fullName>
        <shortName evidence="8">CDG synthase</shortName>
        <ecNumber evidence="8">4.3.99.3</ecNumber>
    </recommendedName>
    <alternativeName>
        <fullName evidence="8">Queuosine biosynthesis protein QueE</fullName>
    </alternativeName>
</protein>
<dbReference type="EMBL" id="CP009498">
    <property type="protein sequence ID" value="AKL97382.1"/>
    <property type="molecule type" value="Genomic_DNA"/>
</dbReference>
<dbReference type="EC" id="4.3.99.3" evidence="8"/>
<evidence type="ECO:0000256" key="6">
    <source>
        <dbReference type="ARBA" id="ARBA00023014"/>
    </source>
</evidence>
<dbReference type="CDD" id="cd01335">
    <property type="entry name" value="Radical_SAM"/>
    <property type="match status" value="1"/>
</dbReference>
<evidence type="ECO:0000259" key="9">
    <source>
        <dbReference type="PROSITE" id="PS51918"/>
    </source>
</evidence>
<evidence type="ECO:0000256" key="4">
    <source>
        <dbReference type="ARBA" id="ARBA00022842"/>
    </source>
</evidence>
<feature type="binding site" evidence="8">
    <location>
        <position position="51"/>
    </location>
    <ligand>
        <name>[4Fe-4S] cluster</name>
        <dbReference type="ChEBI" id="CHEBI:49883"/>
        <note>4Fe-4S-S-AdoMet</note>
    </ligand>
</feature>
<evidence type="ECO:0000256" key="8">
    <source>
        <dbReference type="HAMAP-Rule" id="MF_00917"/>
    </source>
</evidence>
<proteinExistence type="inferred from homology"/>
<organism evidence="10 11">
    <name type="scientific">Endomicrobium proavitum</name>
    <dbReference type="NCBI Taxonomy" id="1408281"/>
    <lineage>
        <taxon>Bacteria</taxon>
        <taxon>Pseudomonadati</taxon>
        <taxon>Elusimicrobiota</taxon>
        <taxon>Endomicrobiia</taxon>
        <taxon>Endomicrobiales</taxon>
        <taxon>Endomicrobiaceae</taxon>
        <taxon>Endomicrobium</taxon>
    </lineage>
</organism>
<dbReference type="Gene3D" id="3.20.20.70">
    <property type="entry name" value="Aldolase class I"/>
    <property type="match status" value="1"/>
</dbReference>
<dbReference type="Pfam" id="PF04055">
    <property type="entry name" value="Radical_SAM"/>
    <property type="match status" value="1"/>
</dbReference>
<dbReference type="InterPro" id="IPR007197">
    <property type="entry name" value="rSAM"/>
</dbReference>
<evidence type="ECO:0000256" key="1">
    <source>
        <dbReference type="ARBA" id="ARBA00022485"/>
    </source>
</evidence>
<dbReference type="Proteomes" id="UP000035337">
    <property type="component" value="Chromosome"/>
</dbReference>
<keyword evidence="3 8" id="KW-0479">Metal-binding</keyword>
<dbReference type="GO" id="GO:0051539">
    <property type="term" value="F:4 iron, 4 sulfur cluster binding"/>
    <property type="evidence" value="ECO:0007669"/>
    <property type="project" value="UniProtKB-UniRule"/>
</dbReference>
<feature type="binding site" evidence="8">
    <location>
        <position position="48"/>
    </location>
    <ligand>
        <name>[4Fe-4S] cluster</name>
        <dbReference type="ChEBI" id="CHEBI:49883"/>
        <note>4Fe-4S-S-AdoMet</note>
    </ligand>
</feature>
<feature type="binding site" evidence="8">
    <location>
        <position position="53"/>
    </location>
    <ligand>
        <name>Mg(2+)</name>
        <dbReference type="ChEBI" id="CHEBI:18420"/>
    </ligand>
</feature>
<comment type="cofactor">
    <cofactor evidence="8">
        <name>Mg(2+)</name>
        <dbReference type="ChEBI" id="CHEBI:18420"/>
    </cofactor>
</comment>
<dbReference type="GO" id="GO:0000287">
    <property type="term" value="F:magnesium ion binding"/>
    <property type="evidence" value="ECO:0007669"/>
    <property type="project" value="UniProtKB-UniRule"/>
</dbReference>
<evidence type="ECO:0000256" key="2">
    <source>
        <dbReference type="ARBA" id="ARBA00022691"/>
    </source>
</evidence>
<dbReference type="PANTHER" id="PTHR42836">
    <property type="entry name" value="7-CARBOXY-7-DEAZAGUANINE SYNTHASE"/>
    <property type="match status" value="1"/>
</dbReference>
<dbReference type="PIRSF" id="PIRSF000370">
    <property type="entry name" value="QueE"/>
    <property type="match status" value="1"/>
</dbReference>
<keyword evidence="5 8" id="KW-0408">Iron</keyword>
<comment type="catalytic activity">
    <reaction evidence="8">
        <text>6-carboxy-5,6,7,8-tetrahydropterin + H(+) = 7-carboxy-7-carbaguanine + NH4(+)</text>
        <dbReference type="Rhea" id="RHEA:27974"/>
        <dbReference type="ChEBI" id="CHEBI:15378"/>
        <dbReference type="ChEBI" id="CHEBI:28938"/>
        <dbReference type="ChEBI" id="CHEBI:61032"/>
        <dbReference type="ChEBI" id="CHEBI:61036"/>
        <dbReference type="EC" id="4.3.99.3"/>
    </reaction>
</comment>
<evidence type="ECO:0000256" key="5">
    <source>
        <dbReference type="ARBA" id="ARBA00023004"/>
    </source>
</evidence>
<dbReference type="SUPFAM" id="SSF102114">
    <property type="entry name" value="Radical SAM enzymes"/>
    <property type="match status" value="1"/>
</dbReference>
<dbReference type="OrthoDB" id="9792276at2"/>
<comment type="pathway">
    <text evidence="8">Purine metabolism; 7-cyano-7-deazaguanine biosynthesis.</text>
</comment>
<feature type="binding site" evidence="8">
    <location>
        <begin position="25"/>
        <end position="27"/>
    </location>
    <ligand>
        <name>substrate</name>
    </ligand>
</feature>
<dbReference type="InterPro" id="IPR058240">
    <property type="entry name" value="rSAM_sf"/>
</dbReference>
<keyword evidence="4 8" id="KW-0460">Magnesium</keyword>
<dbReference type="PANTHER" id="PTHR42836:SF1">
    <property type="entry name" value="7-CARBOXY-7-DEAZAGUANINE SYNTHASE"/>
    <property type="match status" value="1"/>
</dbReference>
<feature type="binding site" evidence="8">
    <location>
        <position position="40"/>
    </location>
    <ligand>
        <name>substrate</name>
    </ligand>
</feature>
<dbReference type="InterPro" id="IPR024924">
    <property type="entry name" value="7-CO-7-deazaguanine_synth-like"/>
</dbReference>
<keyword evidence="7 8" id="KW-0456">Lyase</keyword>
<dbReference type="SFLD" id="SFLDS00029">
    <property type="entry name" value="Radical_SAM"/>
    <property type="match status" value="1"/>
</dbReference>
<dbReference type="GO" id="GO:1904047">
    <property type="term" value="F:S-adenosyl-L-methionine binding"/>
    <property type="evidence" value="ECO:0007669"/>
    <property type="project" value="UniProtKB-UniRule"/>
</dbReference>
<feature type="binding site" evidence="8">
    <location>
        <position position="105"/>
    </location>
    <ligand>
        <name>S-adenosyl-L-methionine</name>
        <dbReference type="ChEBI" id="CHEBI:59789"/>
    </ligand>
</feature>
<dbReference type="KEGG" id="epo:Epro_0003"/>
<evidence type="ECO:0000256" key="3">
    <source>
        <dbReference type="ARBA" id="ARBA00022723"/>
    </source>
</evidence>
<keyword evidence="2 8" id="KW-0949">S-adenosyl-L-methionine</keyword>
<dbReference type="PROSITE" id="PS51918">
    <property type="entry name" value="RADICAL_SAM"/>
    <property type="match status" value="1"/>
</dbReference>
<dbReference type="InterPro" id="IPR013785">
    <property type="entry name" value="Aldolase_TIM"/>
</dbReference>
<comment type="function">
    <text evidence="8">Catalyzes the complex heterocyclic radical-mediated conversion of 6-carboxy-5,6,7,8-tetrahydropterin (CPH4) to 7-carboxy-7-deazaguanine (CDG), a step common to the biosynthetic pathways of all 7-deazapurine-containing compounds.</text>
</comment>
<keyword evidence="1 8" id="KW-0004">4Fe-4S</keyword>
<dbReference type="HAMAP" id="MF_00917">
    <property type="entry name" value="QueE"/>
    <property type="match status" value="1"/>
</dbReference>
<comment type="cofactor">
    <cofactor evidence="8">
        <name>S-adenosyl-L-methionine</name>
        <dbReference type="ChEBI" id="CHEBI:59789"/>
    </cofactor>
    <text evidence="8">Binds 1 S-adenosyl-L-methionine per subunit.</text>
</comment>